<dbReference type="PANTHER" id="PTHR45688:SF13">
    <property type="entry name" value="ALANINE--GLYOXYLATE AMINOTRANSFERASE 2-LIKE"/>
    <property type="match status" value="1"/>
</dbReference>
<dbReference type="PROSITE" id="PS00600">
    <property type="entry name" value="AA_TRANSFER_CLASS_3"/>
    <property type="match status" value="1"/>
</dbReference>
<evidence type="ECO:0000256" key="2">
    <source>
        <dbReference type="ARBA" id="ARBA00022898"/>
    </source>
</evidence>
<dbReference type="InterPro" id="IPR005814">
    <property type="entry name" value="Aminotrans_3"/>
</dbReference>
<dbReference type="AlphaFoldDB" id="A0A3Q9J9M7"/>
<evidence type="ECO:0000313" key="4">
    <source>
        <dbReference type="EMBL" id="AZS41219.1"/>
    </source>
</evidence>
<dbReference type="Gene3D" id="3.90.1150.10">
    <property type="entry name" value="Aspartate Aminotransferase, domain 1"/>
    <property type="match status" value="1"/>
</dbReference>
<sequence length="1014" mass="107826">MTGDVGLVRPAVSTADAARIALDCWGIAATAEELGSNQDRNFLLTTQDGAKSVLRIDNPVFGDDEREAQHVALDAYRDAGVEVPAVLPGLDGALTQRWNGFAARRSECAPGEPMVDAGYLAPVVLAEFGALAGASVNALSALDHPGLDRRQMWDMRVAYEQIDALAPSIADAALRGRVLRAAAKAHAAVEPLAERLPVQAIHGDLTDDNVMGERGDDARLHPRTVLDLGDLGLGWRVAELAVCAASMLHHEPERPLRVLETIAAFHRHAPLRDAEARAVWPLVVLRAALLVASGWRQLEIDGDNDYARERVAGEQAIFDAATLLPLVEMTEHVLATVGVDEGPGFDAADVVTDPGAAPLAALLPDLTGRVAVIDPGVESADLDGGRWLEETSERELVAEAIELGGAVAVLPYGVFRLTRARIDEAESGETWATSCELHLPPGPRVRVAAPASGRVTQRGGVARLVLDLDGVGDDGVGDDGVGDDGAGDGAGDDGAGDGHDWVLQISGLDAEERRERPVDVGETVGWIAAAFEPRRLTVGIHRDDAPERQADGAPLVAPERVPAWSRLTADPAPLLGLPSFVQRDDAAAELRRRERIFASAQERYYERPPQIERGWRHHLIDTTGRTYVDMVNNVAGLGHAHPKVAEAAGRQLRTLATNSRFLFRDLAEYSERLLALMPEGSGLDTVLLVNSGSEAVDLAIRLAQAATGRRTVVALREAYHGWTAASDAVTTSAYDNPSALETRPDWVHVADVPNRFRGTYRGADVAADYLADLASDLDRLQDEGREVAAFLCESILGNAGGVVLPEGYLDGAYAQIRAAGGLCIADEVQVGFGRMGSAFWGFELAGVVPDIVTIAKPMGNGYPIGGVITSKRIADALSTQGQFFSSAGGSSLSCRVGLAVLDAMVEDDLQRNAAVIGARLAEGLRGLVDRHPLVAVVHGEGLYLGVELVRDRDTMEPAAAEAAAICERMRELGVIVLTTSERSNVLKIKPPLCLTADSADHVVAMLDRVLAEGW</sequence>
<dbReference type="Gene3D" id="3.40.640.10">
    <property type="entry name" value="Type I PLP-dependent aspartate aminotransferase-like (Major domain)"/>
    <property type="match status" value="1"/>
</dbReference>
<dbReference type="GO" id="GO:0030170">
    <property type="term" value="F:pyridoxal phosphate binding"/>
    <property type="evidence" value="ECO:0007669"/>
    <property type="project" value="InterPro"/>
</dbReference>
<feature type="compositionally biased region" description="Acidic residues" evidence="3">
    <location>
        <begin position="473"/>
        <end position="495"/>
    </location>
</feature>
<dbReference type="GO" id="GO:0008483">
    <property type="term" value="F:transaminase activity"/>
    <property type="evidence" value="ECO:0007669"/>
    <property type="project" value="InterPro"/>
</dbReference>
<comment type="similarity">
    <text evidence="1">Belongs to the class-III pyridoxal-phosphate-dependent aminotransferase family.</text>
</comment>
<dbReference type="InterPro" id="IPR015422">
    <property type="entry name" value="PyrdxlP-dep_Trfase_small"/>
</dbReference>
<dbReference type="InterPro" id="IPR015421">
    <property type="entry name" value="PyrdxlP-dep_Trfase_major"/>
</dbReference>
<dbReference type="SUPFAM" id="SSF56112">
    <property type="entry name" value="Protein kinase-like (PK-like)"/>
    <property type="match status" value="1"/>
</dbReference>
<dbReference type="KEGG" id="moy:CVS54_02567"/>
<dbReference type="InterPro" id="IPR015424">
    <property type="entry name" value="PyrdxlP-dep_Trfase"/>
</dbReference>
<proteinExistence type="inferred from homology"/>
<evidence type="ECO:0000256" key="1">
    <source>
        <dbReference type="ARBA" id="ARBA00008954"/>
    </source>
</evidence>
<dbReference type="InterPro" id="IPR049704">
    <property type="entry name" value="Aminotrans_3_PPA_site"/>
</dbReference>
<gene>
    <name evidence="4" type="primary">dgdA</name>
    <name evidence="4" type="ORF">CVS54_02567</name>
</gene>
<feature type="region of interest" description="Disordered" evidence="3">
    <location>
        <begin position="473"/>
        <end position="500"/>
    </location>
</feature>
<dbReference type="RefSeq" id="WP_164734102.1">
    <property type="nucleotide sequence ID" value="NZ_CP031422.1"/>
</dbReference>
<protein>
    <submittedName>
        <fullName evidence="4">2,2-dialkylglycine decarboxylase</fullName>
        <ecNumber evidence="4">4.1.1.64</ecNumber>
    </submittedName>
</protein>
<dbReference type="NCBIfam" id="NF004800">
    <property type="entry name" value="PRK06149.1"/>
    <property type="match status" value="1"/>
</dbReference>
<accession>A0A3Q9J9M7</accession>
<dbReference type="SUPFAM" id="SSF53383">
    <property type="entry name" value="PLP-dependent transferases"/>
    <property type="match status" value="1"/>
</dbReference>
<dbReference type="InterPro" id="IPR011009">
    <property type="entry name" value="Kinase-like_dom_sf"/>
</dbReference>
<dbReference type="Gene3D" id="3.90.1200.10">
    <property type="match status" value="1"/>
</dbReference>
<keyword evidence="4" id="KW-0456">Lyase</keyword>
<reference evidence="4 5" key="1">
    <citation type="submission" date="2018-08" db="EMBL/GenBank/DDBJ databases">
        <title>Microbacterium oxydans strain HG3.</title>
        <authorList>
            <person name="ORTET P."/>
        </authorList>
    </citation>
    <scope>NUCLEOTIDE SEQUENCE [LARGE SCALE GENOMIC DNA]</scope>
    <source>
        <strain evidence="4 5">HG3</strain>
    </source>
</reference>
<dbReference type="Pfam" id="PF00202">
    <property type="entry name" value="Aminotran_3"/>
    <property type="match status" value="1"/>
</dbReference>
<dbReference type="Proteomes" id="UP000274841">
    <property type="component" value="Chromosome"/>
</dbReference>
<evidence type="ECO:0000313" key="5">
    <source>
        <dbReference type="Proteomes" id="UP000274841"/>
    </source>
</evidence>
<name>A0A3Q9J9M7_9MICO</name>
<keyword evidence="2" id="KW-0663">Pyridoxal phosphate</keyword>
<organism evidence="4 5">
    <name type="scientific">Microbacterium oxydans</name>
    <dbReference type="NCBI Taxonomy" id="82380"/>
    <lineage>
        <taxon>Bacteria</taxon>
        <taxon>Bacillati</taxon>
        <taxon>Actinomycetota</taxon>
        <taxon>Actinomycetes</taxon>
        <taxon>Micrococcales</taxon>
        <taxon>Microbacteriaceae</taxon>
        <taxon>Microbacterium</taxon>
    </lineage>
</organism>
<evidence type="ECO:0000256" key="3">
    <source>
        <dbReference type="SAM" id="MobiDB-lite"/>
    </source>
</evidence>
<dbReference type="EMBL" id="CP031422">
    <property type="protein sequence ID" value="AZS41219.1"/>
    <property type="molecule type" value="Genomic_DNA"/>
</dbReference>
<dbReference type="GO" id="GO:0047432">
    <property type="term" value="F:2,2-dialkylglycine decarboxylase (pyruvate) activity"/>
    <property type="evidence" value="ECO:0007669"/>
    <property type="project" value="UniProtKB-EC"/>
</dbReference>
<dbReference type="PANTHER" id="PTHR45688">
    <property type="match status" value="1"/>
</dbReference>
<dbReference type="CDD" id="cd00610">
    <property type="entry name" value="OAT_like"/>
    <property type="match status" value="1"/>
</dbReference>
<dbReference type="EC" id="4.1.1.64" evidence="4"/>